<dbReference type="GO" id="GO:0005886">
    <property type="term" value="C:plasma membrane"/>
    <property type="evidence" value="ECO:0007669"/>
    <property type="project" value="UniProtKB-SubCell"/>
</dbReference>
<evidence type="ECO:0000256" key="6">
    <source>
        <dbReference type="RuleBase" id="RU004057"/>
    </source>
</evidence>
<feature type="region of interest" description="Disordered" evidence="7">
    <location>
        <begin position="219"/>
        <end position="239"/>
    </location>
</feature>
<evidence type="ECO:0000256" key="5">
    <source>
        <dbReference type="ARBA" id="ARBA00023136"/>
    </source>
</evidence>
<dbReference type="Proteomes" id="UP001139516">
    <property type="component" value="Unassembled WGS sequence"/>
</dbReference>
<feature type="compositionally biased region" description="Basic and acidic residues" evidence="7">
    <location>
        <begin position="219"/>
        <end position="232"/>
    </location>
</feature>
<evidence type="ECO:0000256" key="3">
    <source>
        <dbReference type="ARBA" id="ARBA00022692"/>
    </source>
</evidence>
<feature type="domain" description="MotA/TolQ/ExbB proton channel" evidence="9">
    <location>
        <begin position="81"/>
        <end position="199"/>
    </location>
</feature>
<dbReference type="PANTHER" id="PTHR30625">
    <property type="entry name" value="PROTEIN TOLQ"/>
    <property type="match status" value="1"/>
</dbReference>
<keyword evidence="5 8" id="KW-0472">Membrane</keyword>
<evidence type="ECO:0000256" key="1">
    <source>
        <dbReference type="ARBA" id="ARBA00004651"/>
    </source>
</evidence>
<keyword evidence="4 8" id="KW-1133">Transmembrane helix</keyword>
<accession>A0A9X1Y7N6</accession>
<dbReference type="InterPro" id="IPR050790">
    <property type="entry name" value="ExbB/TolQ_transport"/>
</dbReference>
<feature type="transmembrane region" description="Helical" evidence="8">
    <location>
        <begin position="23"/>
        <end position="44"/>
    </location>
</feature>
<dbReference type="RefSeq" id="WP_248665711.1">
    <property type="nucleotide sequence ID" value="NZ_JALPRX010000014.1"/>
</dbReference>
<evidence type="ECO:0000313" key="10">
    <source>
        <dbReference type="EMBL" id="MCK8783587.1"/>
    </source>
</evidence>
<proteinExistence type="inferred from homology"/>
<dbReference type="EMBL" id="JALPRX010000014">
    <property type="protein sequence ID" value="MCK8783587.1"/>
    <property type="molecule type" value="Genomic_DNA"/>
</dbReference>
<comment type="subcellular location">
    <subcellularLocation>
        <location evidence="1">Cell membrane</location>
        <topology evidence="1">Multi-pass membrane protein</topology>
    </subcellularLocation>
    <subcellularLocation>
        <location evidence="6">Membrane</location>
        <topology evidence="6">Multi-pass membrane protein</topology>
    </subcellularLocation>
</comment>
<comment type="similarity">
    <text evidence="6">Belongs to the exbB/tolQ family.</text>
</comment>
<keyword evidence="3 8" id="KW-0812">Transmembrane</keyword>
<organism evidence="10 11">
    <name type="scientific">Roseomonas acroporae</name>
    <dbReference type="NCBI Taxonomy" id="2937791"/>
    <lineage>
        <taxon>Bacteria</taxon>
        <taxon>Pseudomonadati</taxon>
        <taxon>Pseudomonadota</taxon>
        <taxon>Alphaproteobacteria</taxon>
        <taxon>Acetobacterales</taxon>
        <taxon>Roseomonadaceae</taxon>
        <taxon>Roseomonas</taxon>
    </lineage>
</organism>
<evidence type="ECO:0000256" key="7">
    <source>
        <dbReference type="SAM" id="MobiDB-lite"/>
    </source>
</evidence>
<protein>
    <submittedName>
        <fullName evidence="10">MotA/TolQ/ExbB proton channel family protein</fullName>
    </submittedName>
</protein>
<evidence type="ECO:0000259" key="9">
    <source>
        <dbReference type="Pfam" id="PF01618"/>
    </source>
</evidence>
<feature type="transmembrane region" description="Helical" evidence="8">
    <location>
        <begin position="168"/>
        <end position="191"/>
    </location>
</feature>
<dbReference type="PANTHER" id="PTHR30625:SF16">
    <property type="entry name" value="BIOPOLYMER TRANSPORT PROTEIN EXBB"/>
    <property type="match status" value="1"/>
</dbReference>
<evidence type="ECO:0000256" key="4">
    <source>
        <dbReference type="ARBA" id="ARBA00022989"/>
    </source>
</evidence>
<gene>
    <name evidence="10" type="ORF">M0638_04230</name>
</gene>
<evidence type="ECO:0000256" key="8">
    <source>
        <dbReference type="SAM" id="Phobius"/>
    </source>
</evidence>
<dbReference type="GO" id="GO:0017038">
    <property type="term" value="P:protein import"/>
    <property type="evidence" value="ECO:0007669"/>
    <property type="project" value="TreeGrafter"/>
</dbReference>
<sequence length="239" mass="25285">MNPTPAPAAPDLSLVSLFLHADMVVKGVMVLLVLASVACWAIIIEKTVAAIRLRRQARILASVAASGDVSERKEPGLAADVLRAGLRDWREGRDPGEGRNEFRTRIERAMRSVLAAEYRRVEPGLPLLATTGAVAPFVGLFGTVWGIMNSFFGIAASGDTSLAVVAPGIAEALFATAIGLVAAIPSVIAYNRLSISLGRIRTESIAMIGEISGRMARRAPRDAARSEDRRDVATAAAAE</sequence>
<feature type="transmembrane region" description="Helical" evidence="8">
    <location>
        <begin position="127"/>
        <end position="148"/>
    </location>
</feature>
<reference evidence="10" key="1">
    <citation type="submission" date="2022-04" db="EMBL/GenBank/DDBJ databases">
        <title>Roseomonas acroporae sp. nov., isolated from coral Acropora digitifera.</title>
        <authorList>
            <person name="Sun H."/>
        </authorList>
    </citation>
    <scope>NUCLEOTIDE SEQUENCE</scope>
    <source>
        <strain evidence="10">NAR14</strain>
    </source>
</reference>
<dbReference type="Pfam" id="PF01618">
    <property type="entry name" value="MotA_ExbB"/>
    <property type="match status" value="1"/>
</dbReference>
<dbReference type="AlphaFoldDB" id="A0A9X1Y7N6"/>
<dbReference type="InterPro" id="IPR002898">
    <property type="entry name" value="MotA_ExbB_proton_chnl"/>
</dbReference>
<keyword evidence="6" id="KW-0813">Transport</keyword>
<evidence type="ECO:0000256" key="2">
    <source>
        <dbReference type="ARBA" id="ARBA00022475"/>
    </source>
</evidence>
<keyword evidence="2" id="KW-1003">Cell membrane</keyword>
<evidence type="ECO:0000313" key="11">
    <source>
        <dbReference type="Proteomes" id="UP001139516"/>
    </source>
</evidence>
<comment type="caution">
    <text evidence="10">The sequence shown here is derived from an EMBL/GenBank/DDBJ whole genome shotgun (WGS) entry which is preliminary data.</text>
</comment>
<keyword evidence="11" id="KW-1185">Reference proteome</keyword>
<name>A0A9X1Y7N6_9PROT</name>
<keyword evidence="6" id="KW-0653">Protein transport</keyword>